<evidence type="ECO:0000256" key="8">
    <source>
        <dbReference type="ARBA" id="ARBA00022840"/>
    </source>
</evidence>
<dbReference type="Gene3D" id="1.10.510.10">
    <property type="entry name" value="Transferase(Phosphotransferase) domain 1"/>
    <property type="match status" value="1"/>
</dbReference>
<dbReference type="PANTHER" id="PTHR46538">
    <property type="entry name" value="PROTEIN KINASE DOMAIN-CONTAINING PROTEIN"/>
    <property type="match status" value="1"/>
</dbReference>
<feature type="compositionally biased region" description="Basic and acidic residues" evidence="12">
    <location>
        <begin position="703"/>
        <end position="720"/>
    </location>
</feature>
<name>A0ABR3MQ79_9TELE</name>
<comment type="catalytic activity">
    <reaction evidence="10">
        <text>L-seryl-[protein] + ATP = O-phospho-L-seryl-[protein] + ADP + H(+)</text>
        <dbReference type="Rhea" id="RHEA:17989"/>
        <dbReference type="Rhea" id="RHEA-COMP:9863"/>
        <dbReference type="Rhea" id="RHEA-COMP:11604"/>
        <dbReference type="ChEBI" id="CHEBI:15378"/>
        <dbReference type="ChEBI" id="CHEBI:29999"/>
        <dbReference type="ChEBI" id="CHEBI:30616"/>
        <dbReference type="ChEBI" id="CHEBI:83421"/>
        <dbReference type="ChEBI" id="CHEBI:456216"/>
        <dbReference type="EC" id="2.7.11.1"/>
    </reaction>
</comment>
<feature type="compositionally biased region" description="Basic and acidic residues" evidence="12">
    <location>
        <begin position="798"/>
        <end position="809"/>
    </location>
</feature>
<feature type="compositionally biased region" description="Basic and acidic residues" evidence="12">
    <location>
        <begin position="818"/>
        <end position="837"/>
    </location>
</feature>
<dbReference type="PANTHER" id="PTHR46538:SF4">
    <property type="entry name" value="NON-SPECIFIC SERINE_THREONINE PROTEIN KINASE"/>
    <property type="match status" value="1"/>
</dbReference>
<feature type="compositionally biased region" description="Low complexity" evidence="12">
    <location>
        <begin position="1410"/>
        <end position="1436"/>
    </location>
</feature>
<dbReference type="InterPro" id="IPR051585">
    <property type="entry name" value="STE20_Ser/Thr_Kinases"/>
</dbReference>
<feature type="compositionally biased region" description="Basic and acidic residues" evidence="12">
    <location>
        <begin position="662"/>
        <end position="691"/>
    </location>
</feature>
<feature type="region of interest" description="Disordered" evidence="12">
    <location>
        <begin position="326"/>
        <end position="539"/>
    </location>
</feature>
<dbReference type="InterPro" id="IPR008271">
    <property type="entry name" value="Ser/Thr_kinase_AS"/>
</dbReference>
<feature type="compositionally biased region" description="Basic and acidic residues" evidence="12">
    <location>
        <begin position="509"/>
        <end position="532"/>
    </location>
</feature>
<dbReference type="Gene3D" id="3.30.200.20">
    <property type="entry name" value="Phosphorylase Kinase, domain 1"/>
    <property type="match status" value="1"/>
</dbReference>
<feature type="region of interest" description="Disordered" evidence="12">
    <location>
        <begin position="1063"/>
        <end position="1090"/>
    </location>
</feature>
<dbReference type="Pfam" id="PF00069">
    <property type="entry name" value="Pkinase"/>
    <property type="match status" value="1"/>
</dbReference>
<keyword evidence="15" id="KW-1185">Reference proteome</keyword>
<dbReference type="SUPFAM" id="SSF56112">
    <property type="entry name" value="Protein kinase-like (PK-like)"/>
    <property type="match status" value="1"/>
</dbReference>
<feature type="compositionally biased region" description="Polar residues" evidence="12">
    <location>
        <begin position="782"/>
        <end position="797"/>
    </location>
</feature>
<feature type="compositionally biased region" description="Acidic residues" evidence="12">
    <location>
        <begin position="646"/>
        <end position="655"/>
    </location>
</feature>
<feature type="domain" description="Protein kinase" evidence="13">
    <location>
        <begin position="34"/>
        <end position="292"/>
    </location>
</feature>
<evidence type="ECO:0000256" key="11">
    <source>
        <dbReference type="PROSITE-ProRule" id="PRU10141"/>
    </source>
</evidence>
<dbReference type="SUPFAM" id="SSF54098">
    <property type="entry name" value="Prion-like"/>
    <property type="match status" value="1"/>
</dbReference>
<dbReference type="InterPro" id="IPR022165">
    <property type="entry name" value="PKK"/>
</dbReference>
<keyword evidence="5" id="KW-0808">Transferase</keyword>
<evidence type="ECO:0000256" key="1">
    <source>
        <dbReference type="ARBA" id="ARBA00008874"/>
    </source>
</evidence>
<feature type="compositionally biased region" description="Polar residues" evidence="12">
    <location>
        <begin position="900"/>
        <end position="917"/>
    </location>
</feature>
<feature type="compositionally biased region" description="Polar residues" evidence="12">
    <location>
        <begin position="1656"/>
        <end position="1665"/>
    </location>
</feature>
<feature type="region of interest" description="Disordered" evidence="12">
    <location>
        <begin position="1622"/>
        <end position="1677"/>
    </location>
</feature>
<feature type="region of interest" description="Disordered" evidence="12">
    <location>
        <begin position="615"/>
        <end position="691"/>
    </location>
</feature>
<feature type="compositionally biased region" description="Basic and acidic residues" evidence="12">
    <location>
        <begin position="758"/>
        <end position="772"/>
    </location>
</feature>
<comment type="similarity">
    <text evidence="1">Belongs to the protein kinase superfamily. STE Ser/Thr protein kinase family. STE20 subfamily.</text>
</comment>
<feature type="compositionally biased region" description="Polar residues" evidence="12">
    <location>
        <begin position="1591"/>
        <end position="1605"/>
    </location>
</feature>
<keyword evidence="3" id="KW-0723">Serine/threonine-protein kinase</keyword>
<feature type="region of interest" description="Disordered" evidence="12">
    <location>
        <begin position="703"/>
        <end position="940"/>
    </location>
</feature>
<feature type="compositionally biased region" description="Low complexity" evidence="12">
    <location>
        <begin position="1360"/>
        <end position="1389"/>
    </location>
</feature>
<feature type="compositionally biased region" description="Polar residues" evidence="12">
    <location>
        <begin position="461"/>
        <end position="474"/>
    </location>
</feature>
<dbReference type="PROSITE" id="PS00108">
    <property type="entry name" value="PROTEIN_KINASE_ST"/>
    <property type="match status" value="1"/>
</dbReference>
<dbReference type="SMART" id="SM00220">
    <property type="entry name" value="S_TKc"/>
    <property type="match status" value="1"/>
</dbReference>
<feature type="compositionally biased region" description="Low complexity" evidence="12">
    <location>
        <begin position="337"/>
        <end position="359"/>
    </location>
</feature>
<accession>A0ABR3MQ79</accession>
<keyword evidence="7" id="KW-0418">Kinase</keyword>
<feature type="compositionally biased region" description="Acidic residues" evidence="12">
    <location>
        <begin position="721"/>
        <end position="742"/>
    </location>
</feature>
<comment type="catalytic activity">
    <reaction evidence="9">
        <text>L-threonyl-[protein] + ATP = O-phospho-L-threonyl-[protein] + ADP + H(+)</text>
        <dbReference type="Rhea" id="RHEA:46608"/>
        <dbReference type="Rhea" id="RHEA-COMP:11060"/>
        <dbReference type="Rhea" id="RHEA-COMP:11605"/>
        <dbReference type="ChEBI" id="CHEBI:15378"/>
        <dbReference type="ChEBI" id="CHEBI:30013"/>
        <dbReference type="ChEBI" id="CHEBI:30616"/>
        <dbReference type="ChEBI" id="CHEBI:61977"/>
        <dbReference type="ChEBI" id="CHEBI:456216"/>
        <dbReference type="EC" id="2.7.11.1"/>
    </reaction>
</comment>
<dbReference type="PROSITE" id="PS00107">
    <property type="entry name" value="PROTEIN_KINASE_ATP"/>
    <property type="match status" value="1"/>
</dbReference>
<feature type="compositionally biased region" description="Basic and acidic residues" evidence="12">
    <location>
        <begin position="1562"/>
        <end position="1590"/>
    </location>
</feature>
<dbReference type="PROSITE" id="PS50011">
    <property type="entry name" value="PROTEIN_KINASE_DOM"/>
    <property type="match status" value="1"/>
</dbReference>
<dbReference type="Gene3D" id="1.10.790.10">
    <property type="entry name" value="Prion/Doppel protein, beta-ribbon domain"/>
    <property type="match status" value="1"/>
</dbReference>
<feature type="compositionally biased region" description="Polar residues" evidence="12">
    <location>
        <begin position="326"/>
        <end position="336"/>
    </location>
</feature>
<evidence type="ECO:0000256" key="10">
    <source>
        <dbReference type="ARBA" id="ARBA00048679"/>
    </source>
</evidence>
<evidence type="ECO:0000256" key="4">
    <source>
        <dbReference type="ARBA" id="ARBA00022553"/>
    </source>
</evidence>
<feature type="compositionally biased region" description="Basic and acidic residues" evidence="12">
    <location>
        <begin position="476"/>
        <end position="491"/>
    </location>
</feature>
<feature type="binding site" evidence="11">
    <location>
        <position position="63"/>
    </location>
    <ligand>
        <name>ATP</name>
        <dbReference type="ChEBI" id="CHEBI:30616"/>
    </ligand>
</feature>
<feature type="compositionally biased region" description="Basic and acidic residues" evidence="12">
    <location>
        <begin position="1237"/>
        <end position="1255"/>
    </location>
</feature>
<evidence type="ECO:0000256" key="5">
    <source>
        <dbReference type="ARBA" id="ARBA00022679"/>
    </source>
</evidence>
<feature type="region of interest" description="Disordered" evidence="12">
    <location>
        <begin position="1236"/>
        <end position="1257"/>
    </location>
</feature>
<keyword evidence="8 11" id="KW-0067">ATP-binding</keyword>
<protein>
    <recommendedName>
        <fullName evidence="2">non-specific serine/threonine protein kinase</fullName>
        <ecNumber evidence="2">2.7.11.1</ecNumber>
    </recommendedName>
</protein>
<evidence type="ECO:0000256" key="12">
    <source>
        <dbReference type="SAM" id="MobiDB-lite"/>
    </source>
</evidence>
<dbReference type="InterPro" id="IPR011009">
    <property type="entry name" value="Kinase-like_dom_sf"/>
</dbReference>
<feature type="region of interest" description="Disordered" evidence="12">
    <location>
        <begin position="1562"/>
        <end position="1605"/>
    </location>
</feature>
<feature type="compositionally biased region" description="Polar residues" evidence="12">
    <location>
        <begin position="846"/>
        <end position="859"/>
    </location>
</feature>
<organism evidence="14 15">
    <name type="scientific">Cirrhinus molitorella</name>
    <name type="common">mud carp</name>
    <dbReference type="NCBI Taxonomy" id="172907"/>
    <lineage>
        <taxon>Eukaryota</taxon>
        <taxon>Metazoa</taxon>
        <taxon>Chordata</taxon>
        <taxon>Craniata</taxon>
        <taxon>Vertebrata</taxon>
        <taxon>Euteleostomi</taxon>
        <taxon>Actinopterygii</taxon>
        <taxon>Neopterygii</taxon>
        <taxon>Teleostei</taxon>
        <taxon>Ostariophysi</taxon>
        <taxon>Cypriniformes</taxon>
        <taxon>Cyprinidae</taxon>
        <taxon>Labeoninae</taxon>
        <taxon>Labeonini</taxon>
        <taxon>Cirrhinus</taxon>
    </lineage>
</organism>
<dbReference type="EC" id="2.7.11.1" evidence="2"/>
<dbReference type="InterPro" id="IPR036924">
    <property type="entry name" value="Prion/Doppel_b-ribbon_dom_sf"/>
</dbReference>
<evidence type="ECO:0000313" key="15">
    <source>
        <dbReference type="Proteomes" id="UP001558613"/>
    </source>
</evidence>
<evidence type="ECO:0000256" key="3">
    <source>
        <dbReference type="ARBA" id="ARBA00022527"/>
    </source>
</evidence>
<dbReference type="Pfam" id="PF12474">
    <property type="entry name" value="PKK"/>
    <property type="match status" value="2"/>
</dbReference>
<comment type="caution">
    <text evidence="14">The sequence shown here is derived from an EMBL/GenBank/DDBJ whole genome shotgun (WGS) entry which is preliminary data.</text>
</comment>
<dbReference type="EMBL" id="JAYMGO010000010">
    <property type="protein sequence ID" value="KAL1266767.1"/>
    <property type="molecule type" value="Genomic_DNA"/>
</dbReference>
<evidence type="ECO:0000259" key="13">
    <source>
        <dbReference type="PROSITE" id="PS50011"/>
    </source>
</evidence>
<dbReference type="InterPro" id="IPR000719">
    <property type="entry name" value="Prot_kinase_dom"/>
</dbReference>
<feature type="compositionally biased region" description="Polar residues" evidence="12">
    <location>
        <begin position="492"/>
        <end position="504"/>
    </location>
</feature>
<feature type="region of interest" description="Disordered" evidence="12">
    <location>
        <begin position="1360"/>
        <end position="1473"/>
    </location>
</feature>
<evidence type="ECO:0000256" key="6">
    <source>
        <dbReference type="ARBA" id="ARBA00022741"/>
    </source>
</evidence>
<evidence type="ECO:0000313" key="14">
    <source>
        <dbReference type="EMBL" id="KAL1266767.1"/>
    </source>
</evidence>
<feature type="compositionally biased region" description="Basic and acidic residues" evidence="12">
    <location>
        <begin position="448"/>
        <end position="460"/>
    </location>
</feature>
<feature type="compositionally biased region" description="Basic and acidic residues" evidence="12">
    <location>
        <begin position="1063"/>
        <end position="1074"/>
    </location>
</feature>
<evidence type="ECO:0000256" key="7">
    <source>
        <dbReference type="ARBA" id="ARBA00022777"/>
    </source>
</evidence>
<evidence type="ECO:0000256" key="9">
    <source>
        <dbReference type="ARBA" id="ARBA00047899"/>
    </source>
</evidence>
<feature type="compositionally biased region" description="Pro residues" evidence="12">
    <location>
        <begin position="926"/>
        <end position="935"/>
    </location>
</feature>
<keyword evidence="4" id="KW-0597">Phosphoprotein</keyword>
<reference evidence="14 15" key="1">
    <citation type="submission" date="2023-09" db="EMBL/GenBank/DDBJ databases">
        <authorList>
            <person name="Wang M."/>
        </authorList>
    </citation>
    <scope>NUCLEOTIDE SEQUENCE [LARGE SCALE GENOMIC DNA]</scope>
    <source>
        <strain evidence="14">GT-2023</strain>
        <tissue evidence="14">Liver</tissue>
    </source>
</reference>
<gene>
    <name evidence="14" type="ORF">QQF64_002442</name>
</gene>
<dbReference type="Proteomes" id="UP001558613">
    <property type="component" value="Unassembled WGS sequence"/>
</dbReference>
<proteinExistence type="inferred from homology"/>
<feature type="compositionally biased region" description="Gly residues" evidence="12">
    <location>
        <begin position="1453"/>
        <end position="1469"/>
    </location>
</feature>
<sequence>MASLLMRIFRMGVEKKRVRHYENLKRDVDPHQTWETLGELGDGAFGKVYKAHNQTTGVLAAVKVIEVRSEEQLDDYITEIDILASCRHANIISLMDAIFFEGWLWILIEYCPGGALDDIMLELERGLTEQQISEVCCQTLQALSYLHQHHIIHRDLKAGNILLTLDGQVKLADFGVSAKNDYTLHKRSTFIGTPYWMAPEVIMCETSKDNPYTTKADIWSLGITLIEAAEMEPPHHSLNPMRVLLKITKSPPPTLSNPRQWSSHFQDFLRRTLQKNPESRWGAQQLMAHPFAYAGRDGRALKELIAEAKAEVTEVIEAESLLDLQSSPKESITAESEQTVPQPGQVVEEQGPQEPETPQKTSVPDGVPQTPTDSEPIAEVKVTRRASQATDKAQKKARRLSVPGNLLSFLTGGSRRKSGFWGESPLVQGRKDSEVPSAVLETVGTCPSDDKESESTDKLNKQTSDVVDGSSNVAADTKDKEARVETDKEEAQNSNLANTPAQSEIETDSSEKETLDQTKEDTDAEENVKSDDSGNNDQTFWKSLQKPAIIDKDTAQPQSTPVTALCLETPLAKKTERNEGNYKHEYLDLACALKTCSSPLTVDINKILTVEMPSNNVPEKVPDLKTAQQTTEQSENDAVDGRTEKDGEESGELETDGGTVDATKEETCENTKDVDVVTEEHITSDEDHMMVECEDVNEVVKEEHVTTEVGHEDVNRSNEKSEEEESCEKDQDLCSETEEEELSTNKEDVTMEVDQEDLDSKNENSENTRKSDPDEEMEIPTQDESTTDSQMPEISCQNKEDTSSEEEKIIISTEGDAAGDKDKASPTEICSEKKEDGTDSEEPEQELQTNTNDIQNITEEQSKHLGEDTTDAPGPKLKKQVMFAVQEDKNEQERPLANGLKNSDLTAPHESNGSTLKESNEDIIPPLSPTEPPLSPGFEVELHPSRRTVKKTRKFMVDGREMSVTTSKVVSEGDKMEQQLRYNRRQELHALKLLQREEQREHSQLEQKLQQQREQMFRHIEQEMTGKKQYYDGELERLEKQYQQQSSQMEAEHTSRLREDARRLKAQQEKELSRKSSALKADPKEEQRFLQKQQQELNEALQKGVQEHKRKVASMEWEITVKSQQLKRAREAVIWELEQRHLQEKYHLFKQQVKEQYSLQRQQLTKRHNKDKERASRFQQALLEEQKSLQAQERVSFQKAQKAEAKSRLNQFKAELRKQSVNATEQRQHLTQFLSEEEAKQKQERQSLQESHENQLKAVQEQCDASAAELQQLQNEKLQILVDMEKKKIKALEDEHTLELNEWRDKLACRKEVLEEDLARRRREKEGNRRRGTTSLWTKMGQLCKLVLFTLVLMAVLHNSSGGKKTSSSKPSQGTKTQSSYPRQPSYPSAGSNPGYPKQQNPGKGGSSPGAGSYPAGGSYPSAGGNTKQYPGRSGYSPGGYPAGGSYPVRTGGYPGGHPGGHTPIGGGYPNWNPKNKILSPRYGGSFGGGGFGKGGSPFSNTVKSMGYGPSPQSKGFAKKAMVAAGVGAVAGVAVGYGVGNFQRPDFQFRNPQEERQYNHYMYERQGTRSKDSTHSKDSTRSKDKNKQNKEGPNNTSKEPSQAQSYEQYMSTCMKREDLLKEQDTTDSTGRKNIQRDEPLTDAAINVDHLGELEKNNTTSPTTVNDHPKAAVNREEDDDTVSILQIGYPTLIEQMKARKCVELYLVYSESFAEMQKEDKEDSKGRNVSSHSNNHNGQRVSGVLLLLTTFFVLLIST</sequence>
<dbReference type="InterPro" id="IPR017441">
    <property type="entry name" value="Protein_kinase_ATP_BS"/>
</dbReference>
<keyword evidence="6 11" id="KW-0547">Nucleotide-binding</keyword>
<evidence type="ECO:0000256" key="2">
    <source>
        <dbReference type="ARBA" id="ARBA00012513"/>
    </source>
</evidence>